<organism evidence="2 3">
    <name type="scientific">Streptomyces californicus</name>
    <dbReference type="NCBI Taxonomy" id="67351"/>
    <lineage>
        <taxon>Bacteria</taxon>
        <taxon>Bacillati</taxon>
        <taxon>Actinomycetota</taxon>
        <taxon>Actinomycetes</taxon>
        <taxon>Kitasatosporales</taxon>
        <taxon>Streptomycetaceae</taxon>
        <taxon>Streptomyces</taxon>
    </lineage>
</organism>
<dbReference type="EMBL" id="CP070247">
    <property type="protein sequence ID" value="QRV39143.1"/>
    <property type="molecule type" value="Genomic_DNA"/>
</dbReference>
<feature type="compositionally biased region" description="Pro residues" evidence="1">
    <location>
        <begin position="1"/>
        <end position="11"/>
    </location>
</feature>
<sequence>MDPTRPTPPPTSTGVLPDSLCQHTPKCPSADSPDREAARVVAAHPEQGWSLLCNAVLLFEDTGELLPDGQVVAPHRPTDLLRTGSCHLVVGGTARSGKTAMAASARPA</sequence>
<dbReference type="Proteomes" id="UP000623926">
    <property type="component" value="Plasmid unnamed3"/>
</dbReference>
<evidence type="ECO:0000313" key="3">
    <source>
        <dbReference type="Proteomes" id="UP000623926"/>
    </source>
</evidence>
<feature type="region of interest" description="Disordered" evidence="1">
    <location>
        <begin position="1"/>
        <end position="40"/>
    </location>
</feature>
<protein>
    <submittedName>
        <fullName evidence="2">Uncharacterized protein</fullName>
    </submittedName>
</protein>
<gene>
    <name evidence="2" type="ORF">I6J42_34230</name>
</gene>
<evidence type="ECO:0000313" key="2">
    <source>
        <dbReference type="EMBL" id="QRV39143.1"/>
    </source>
</evidence>
<dbReference type="InterPro" id="IPR046041">
    <property type="entry name" value="DUF5999"/>
</dbReference>
<dbReference type="Pfam" id="PF19462">
    <property type="entry name" value="DUF5999"/>
    <property type="match status" value="1"/>
</dbReference>
<dbReference type="AlphaFoldDB" id="A0ABD7DBZ1"/>
<geneLocation type="plasmid" evidence="2 3">
    <name>unnamed3</name>
</geneLocation>
<evidence type="ECO:0000256" key="1">
    <source>
        <dbReference type="SAM" id="MobiDB-lite"/>
    </source>
</evidence>
<keyword evidence="2" id="KW-0614">Plasmid</keyword>
<reference evidence="2 3" key="1">
    <citation type="submission" date="2021-02" db="EMBL/GenBank/DDBJ databases">
        <title>FDA dAtabase for Regulatory Grade micrObial Sequences (FDA-ARGOS): Supporting development and validation of Infectious Disease Dx tests.</title>
        <authorList>
            <person name="Sproer C."/>
            <person name="Gronow S."/>
            <person name="Severitt S."/>
            <person name="Schroder I."/>
            <person name="Tallon L."/>
            <person name="Sadzewicz L."/>
            <person name="Zhao X."/>
            <person name="Boylan J."/>
            <person name="Ott S."/>
            <person name="Bowen H."/>
            <person name="Vavikolanu K."/>
            <person name="Mehta A."/>
            <person name="Aluvathingal J."/>
            <person name="Nadendla S."/>
            <person name="Lowell S."/>
            <person name="Myers T."/>
            <person name="Yan Y."/>
            <person name="Sichtig H."/>
        </authorList>
    </citation>
    <scope>NUCLEOTIDE SEQUENCE [LARGE SCALE GENOMIC DNA]</scope>
    <source>
        <strain evidence="2 3">FDAARGOS_1212</strain>
        <plasmid evidence="2 3">unnamed3</plasmid>
    </source>
</reference>
<proteinExistence type="predicted"/>
<name>A0ABD7DBZ1_9ACTN</name>
<accession>A0ABD7DBZ1</accession>